<name>A0ABR3LFZ8_9TELE</name>
<gene>
    <name evidence="2" type="ORF">QQF64_019633</name>
</gene>
<evidence type="ECO:0000313" key="2">
    <source>
        <dbReference type="EMBL" id="KAL1251837.1"/>
    </source>
</evidence>
<accession>A0ABR3LFZ8</accession>
<dbReference type="PANTHER" id="PTHR37984:SF15">
    <property type="entry name" value="INTEGRASE CATALYTIC DOMAIN-CONTAINING PROTEIN"/>
    <property type="match status" value="1"/>
</dbReference>
<dbReference type="PROSITE" id="PS50994">
    <property type="entry name" value="INTEGRASE"/>
    <property type="match status" value="1"/>
</dbReference>
<evidence type="ECO:0000259" key="1">
    <source>
        <dbReference type="PROSITE" id="PS50994"/>
    </source>
</evidence>
<organism evidence="2 3">
    <name type="scientific">Cirrhinus molitorella</name>
    <name type="common">mud carp</name>
    <dbReference type="NCBI Taxonomy" id="172907"/>
    <lineage>
        <taxon>Eukaryota</taxon>
        <taxon>Metazoa</taxon>
        <taxon>Chordata</taxon>
        <taxon>Craniata</taxon>
        <taxon>Vertebrata</taxon>
        <taxon>Euteleostomi</taxon>
        <taxon>Actinopterygii</taxon>
        <taxon>Neopterygii</taxon>
        <taxon>Teleostei</taxon>
        <taxon>Ostariophysi</taxon>
        <taxon>Cypriniformes</taxon>
        <taxon>Cyprinidae</taxon>
        <taxon>Labeoninae</taxon>
        <taxon>Labeonini</taxon>
        <taxon>Cirrhinus</taxon>
    </lineage>
</organism>
<dbReference type="InterPro" id="IPR012337">
    <property type="entry name" value="RNaseH-like_sf"/>
</dbReference>
<proteinExistence type="predicted"/>
<protein>
    <recommendedName>
        <fullName evidence="1">Integrase catalytic domain-containing protein</fullName>
    </recommendedName>
</protein>
<dbReference type="PANTHER" id="PTHR37984">
    <property type="entry name" value="PROTEIN CBG26694"/>
    <property type="match status" value="1"/>
</dbReference>
<dbReference type="SUPFAM" id="SSF53098">
    <property type="entry name" value="Ribonuclease H-like"/>
    <property type="match status" value="1"/>
</dbReference>
<dbReference type="EMBL" id="JAYMGO010000022">
    <property type="protein sequence ID" value="KAL1251837.1"/>
    <property type="molecule type" value="Genomic_DNA"/>
</dbReference>
<dbReference type="Proteomes" id="UP001558613">
    <property type="component" value="Unassembled WGS sequence"/>
</dbReference>
<comment type="caution">
    <text evidence="2">The sequence shown here is derived from an EMBL/GenBank/DDBJ whole genome shotgun (WGS) entry which is preliminary data.</text>
</comment>
<dbReference type="InterPro" id="IPR050951">
    <property type="entry name" value="Retrovirus_Pol_polyprotein"/>
</dbReference>
<dbReference type="InterPro" id="IPR001584">
    <property type="entry name" value="Integrase_cat-core"/>
</dbReference>
<dbReference type="Gene3D" id="3.30.420.10">
    <property type="entry name" value="Ribonuclease H-like superfamily/Ribonuclease H"/>
    <property type="match status" value="1"/>
</dbReference>
<reference evidence="2 3" key="1">
    <citation type="submission" date="2023-09" db="EMBL/GenBank/DDBJ databases">
        <authorList>
            <person name="Wang M."/>
        </authorList>
    </citation>
    <scope>NUCLEOTIDE SEQUENCE [LARGE SCALE GENOMIC DNA]</scope>
    <source>
        <strain evidence="2">GT-2023</strain>
        <tissue evidence="2">Liver</tissue>
    </source>
</reference>
<dbReference type="InterPro" id="IPR036397">
    <property type="entry name" value="RNaseH_sf"/>
</dbReference>
<keyword evidence="3" id="KW-1185">Reference proteome</keyword>
<feature type="domain" description="Integrase catalytic" evidence="1">
    <location>
        <begin position="149"/>
        <end position="241"/>
    </location>
</feature>
<sequence length="245" mass="26907">MNVLGLPAQADTVLGAVPVGASATGENESEEESMPGAEAEADIRKLEIEAEKQVKMRQLELDAMRIVGGFSCATGSPSSCHRCRGYFTPFVFHSHCFSCVCSICGKRVIRCKPNQVIARAPLSPIPVVGEAFEEVLVDCVGPLPKTKAVIQTDQGTNFLSRVFSQTLKSLSIKHRVSSAHHPESQGVLERFHQTLKSMLRKYCLETSKDWDEGIPLVLFAVRESVQESLGFSRLKWFLDILSAVL</sequence>
<evidence type="ECO:0000313" key="3">
    <source>
        <dbReference type="Proteomes" id="UP001558613"/>
    </source>
</evidence>